<dbReference type="GO" id="GO:0006629">
    <property type="term" value="P:lipid metabolic process"/>
    <property type="evidence" value="ECO:0007669"/>
    <property type="project" value="InterPro"/>
</dbReference>
<evidence type="ECO:0000313" key="4">
    <source>
        <dbReference type="Proteomes" id="UP000272729"/>
    </source>
</evidence>
<dbReference type="RefSeq" id="WP_121221079.1">
    <property type="nucleotide sequence ID" value="NZ_JBIUBA010000002.1"/>
</dbReference>
<dbReference type="PANTHER" id="PTHR45856:SF24">
    <property type="entry name" value="FUNGAL LIPASE-LIKE DOMAIN-CONTAINING PROTEIN"/>
    <property type="match status" value="1"/>
</dbReference>
<dbReference type="Gene3D" id="3.40.50.1820">
    <property type="entry name" value="alpha/beta hydrolase"/>
    <property type="match status" value="1"/>
</dbReference>
<dbReference type="InterPro" id="IPR051218">
    <property type="entry name" value="Sec_MonoDiacylglyc_Lipase"/>
</dbReference>
<dbReference type="Pfam" id="PF01764">
    <property type="entry name" value="Lipase_3"/>
    <property type="match status" value="1"/>
</dbReference>
<reference evidence="3 4" key="1">
    <citation type="submission" date="2018-10" db="EMBL/GenBank/DDBJ databases">
        <title>Sequencing the genomes of 1000 actinobacteria strains.</title>
        <authorList>
            <person name="Klenk H.-P."/>
        </authorList>
    </citation>
    <scope>NUCLEOTIDE SEQUENCE [LARGE SCALE GENOMIC DNA]</scope>
    <source>
        <strain evidence="3 4">DSM 43911</strain>
    </source>
</reference>
<dbReference type="InterPro" id="IPR029058">
    <property type="entry name" value="AB_hydrolase_fold"/>
</dbReference>
<feature type="domain" description="Fungal lipase-type" evidence="2">
    <location>
        <begin position="82"/>
        <end position="235"/>
    </location>
</feature>
<dbReference type="InterPro" id="IPR036392">
    <property type="entry name" value="PLAT/LH2_dom_sf"/>
</dbReference>
<evidence type="ECO:0000313" key="3">
    <source>
        <dbReference type="EMBL" id="RKT69371.1"/>
    </source>
</evidence>
<dbReference type="InterPro" id="IPR001024">
    <property type="entry name" value="PLAT/LH2_dom"/>
</dbReference>
<dbReference type="AlphaFoldDB" id="A0A495X4Y3"/>
<gene>
    <name evidence="3" type="ORF">DFJ66_2591</name>
</gene>
<evidence type="ECO:0000259" key="2">
    <source>
        <dbReference type="Pfam" id="PF01764"/>
    </source>
</evidence>
<dbReference type="EMBL" id="RBXR01000001">
    <property type="protein sequence ID" value="RKT69371.1"/>
    <property type="molecule type" value="Genomic_DNA"/>
</dbReference>
<comment type="caution">
    <text evidence="3">The sequence shown here is derived from an EMBL/GenBank/DDBJ whole genome shotgun (WGS) entry which is preliminary data.</text>
</comment>
<dbReference type="PANTHER" id="PTHR45856">
    <property type="entry name" value="ALPHA/BETA-HYDROLASES SUPERFAMILY PROTEIN"/>
    <property type="match status" value="1"/>
</dbReference>
<sequence>MTIDWTKAVEMALYASEAYKSYYEDAFFRTGYQRIDRVFRQAANRETWLKDNAYKAIENAAGTSLDTRFMGIVTTAADGSLVVAFRGSETRGDWATNLSGLWPFWTDKDWFGASLEFAAWQPMLANPDKLLVHKGFLARYQLFRDSVRRHVEAAFGPGSKPPNLYVTGHSLGGALATICALDVATSPGVLLPRPILYTFGAPRVGDQAFARAVQDRVTGYRIWNRQDNVTQFPPRGYLPAPDATKWVDYEHVGTEGVLGSDGIEIGAHYLDTYYEECVLRGPEYRVRAGARLKPNDRITSLTVRIKTANSWGAGTNNDVFIDLLGTRWGPLDRWGNDFEAGATGEYDLFAMFPDKVTGKSWTGRDLKDVGLFLGSGPADHYNFFTHAWTPSWIEIEVNGKSLPKAFVVGTLTIGNRYAFGSLEGDAP</sequence>
<dbReference type="OrthoDB" id="5522031at2"/>
<proteinExistence type="predicted"/>
<evidence type="ECO:0000259" key="1">
    <source>
        <dbReference type="Pfam" id="PF01477"/>
    </source>
</evidence>
<dbReference type="Proteomes" id="UP000272729">
    <property type="component" value="Unassembled WGS sequence"/>
</dbReference>
<dbReference type="InterPro" id="IPR002921">
    <property type="entry name" value="Fungal_lipase-type"/>
</dbReference>
<keyword evidence="4" id="KW-1185">Reference proteome</keyword>
<feature type="domain" description="PLAT" evidence="1">
    <location>
        <begin position="302"/>
        <end position="400"/>
    </location>
</feature>
<dbReference type="Pfam" id="PF01477">
    <property type="entry name" value="PLAT"/>
    <property type="match status" value="1"/>
</dbReference>
<accession>A0A495X4Y3</accession>
<dbReference type="SUPFAM" id="SSF53474">
    <property type="entry name" value="alpha/beta-Hydrolases"/>
    <property type="match status" value="1"/>
</dbReference>
<dbReference type="CDD" id="cd00519">
    <property type="entry name" value="Lipase_3"/>
    <property type="match status" value="1"/>
</dbReference>
<dbReference type="SUPFAM" id="SSF49723">
    <property type="entry name" value="Lipase/lipooxygenase domain (PLAT/LH2 domain)"/>
    <property type="match status" value="1"/>
</dbReference>
<dbReference type="Gene3D" id="2.60.60.20">
    <property type="entry name" value="PLAT/LH2 domain"/>
    <property type="match status" value="1"/>
</dbReference>
<name>A0A495X4Y3_9PSEU</name>
<organism evidence="3 4">
    <name type="scientific">Saccharothrix variisporea</name>
    <dbReference type="NCBI Taxonomy" id="543527"/>
    <lineage>
        <taxon>Bacteria</taxon>
        <taxon>Bacillati</taxon>
        <taxon>Actinomycetota</taxon>
        <taxon>Actinomycetes</taxon>
        <taxon>Pseudonocardiales</taxon>
        <taxon>Pseudonocardiaceae</taxon>
        <taxon>Saccharothrix</taxon>
    </lineage>
</organism>
<protein>
    <submittedName>
        <fullName evidence="3">PLAT/LH2 domain-containing protein</fullName>
    </submittedName>
</protein>